<dbReference type="EMBL" id="PCTT01000037">
    <property type="protein sequence ID" value="PIP86972.1"/>
    <property type="molecule type" value="Genomic_DNA"/>
</dbReference>
<comment type="caution">
    <text evidence="1">The sequence shown here is derived from an EMBL/GenBank/DDBJ whole genome shotgun (WGS) entry which is preliminary data.</text>
</comment>
<organism evidence="1 2">
    <name type="scientific">Candidatus Campbellbacteria bacterium CG22_combo_CG10-13_8_21_14_all_36_13</name>
    <dbReference type="NCBI Taxonomy" id="1974529"/>
    <lineage>
        <taxon>Bacteria</taxon>
        <taxon>Candidatus Campbelliibacteriota</taxon>
    </lineage>
</organism>
<accession>A0A2H0DXR8</accession>
<reference evidence="1 2" key="1">
    <citation type="submission" date="2017-09" db="EMBL/GenBank/DDBJ databases">
        <title>Depth-based differentiation of microbial function through sediment-hosted aquifers and enrichment of novel symbionts in the deep terrestrial subsurface.</title>
        <authorList>
            <person name="Probst A.J."/>
            <person name="Ladd B."/>
            <person name="Jarett J.K."/>
            <person name="Geller-Mcgrath D.E."/>
            <person name="Sieber C.M."/>
            <person name="Emerson J.B."/>
            <person name="Anantharaman K."/>
            <person name="Thomas B.C."/>
            <person name="Malmstrom R."/>
            <person name="Stieglmeier M."/>
            <person name="Klingl A."/>
            <person name="Woyke T."/>
            <person name="Ryan C.M."/>
            <person name="Banfield J.F."/>
        </authorList>
    </citation>
    <scope>NUCLEOTIDE SEQUENCE [LARGE SCALE GENOMIC DNA]</scope>
    <source>
        <strain evidence="1">CG22_combo_CG10-13_8_21_14_all_36_13</strain>
    </source>
</reference>
<name>A0A2H0DXR8_9BACT</name>
<evidence type="ECO:0000313" key="2">
    <source>
        <dbReference type="Proteomes" id="UP000231143"/>
    </source>
</evidence>
<gene>
    <name evidence="1" type="ORF">COW81_02810</name>
</gene>
<protein>
    <submittedName>
        <fullName evidence="1">Uncharacterized protein</fullName>
    </submittedName>
</protein>
<sequence>MITKEESVEDVLWLEPCAIYARFLNRLGVAEMRMRILQKLRSDGFKLVGATPTNLKIGSQVCFRYEPPSCDIFNRRSFFDSRERFNRHTSITRVAMVNHEWKIWLGGVSFPFPIGWFYLVRQIKPTSEI</sequence>
<proteinExistence type="predicted"/>
<dbReference type="AlphaFoldDB" id="A0A2H0DXR8"/>
<evidence type="ECO:0000313" key="1">
    <source>
        <dbReference type="EMBL" id="PIP86972.1"/>
    </source>
</evidence>
<dbReference type="Proteomes" id="UP000231143">
    <property type="component" value="Unassembled WGS sequence"/>
</dbReference>